<name>A0A7S3DBT7_9EUKA</name>
<reference evidence="2" key="1">
    <citation type="submission" date="2021-01" db="EMBL/GenBank/DDBJ databases">
        <authorList>
            <person name="Corre E."/>
            <person name="Pelletier E."/>
            <person name="Niang G."/>
            <person name="Scheremetjew M."/>
            <person name="Finn R."/>
            <person name="Kale V."/>
            <person name="Holt S."/>
            <person name="Cochrane G."/>
            <person name="Meng A."/>
            <person name="Brown T."/>
            <person name="Cohen L."/>
        </authorList>
    </citation>
    <scope>NUCLEOTIDE SEQUENCE</scope>
    <source>
        <strain evidence="2">NIES-2562</strain>
    </source>
</reference>
<feature type="region of interest" description="Disordered" evidence="1">
    <location>
        <begin position="188"/>
        <end position="209"/>
    </location>
</feature>
<evidence type="ECO:0000256" key="1">
    <source>
        <dbReference type="SAM" id="MobiDB-lite"/>
    </source>
</evidence>
<evidence type="ECO:0000313" key="2">
    <source>
        <dbReference type="EMBL" id="CAE0252420.1"/>
    </source>
</evidence>
<proteinExistence type="predicted"/>
<feature type="compositionally biased region" description="Basic and acidic residues" evidence="1">
    <location>
        <begin position="40"/>
        <end position="51"/>
    </location>
</feature>
<gene>
    <name evidence="2" type="ORF">PBIL07802_LOCUS14647</name>
</gene>
<organism evidence="2">
    <name type="scientific">Palpitomonas bilix</name>
    <dbReference type="NCBI Taxonomy" id="652834"/>
    <lineage>
        <taxon>Eukaryota</taxon>
        <taxon>Eukaryota incertae sedis</taxon>
    </lineage>
</organism>
<feature type="compositionally biased region" description="Acidic residues" evidence="1">
    <location>
        <begin position="107"/>
        <end position="122"/>
    </location>
</feature>
<feature type="compositionally biased region" description="Basic and acidic residues" evidence="1">
    <location>
        <begin position="1"/>
        <end position="32"/>
    </location>
</feature>
<dbReference type="EMBL" id="HBIB01022455">
    <property type="protein sequence ID" value="CAE0252420.1"/>
    <property type="molecule type" value="Transcribed_RNA"/>
</dbReference>
<dbReference type="AlphaFoldDB" id="A0A7S3DBT7"/>
<feature type="region of interest" description="Disordered" evidence="1">
    <location>
        <begin position="1"/>
        <end position="149"/>
    </location>
</feature>
<accession>A0A7S3DBT7</accession>
<feature type="compositionally biased region" description="Basic and acidic residues" evidence="1">
    <location>
        <begin position="69"/>
        <end position="106"/>
    </location>
</feature>
<sequence length="319" mass="35842">MAEMWEKKGRRDGERGYGRREGPKYARKRVEAEDGGNDGGWERAERLHSDEGESPPPQITRRAPIPTRSSDDDPLPRQDNPHRDYLILKDGAAEREEKGGEGKEGDGKEEDEVKEVSEEGQGDEEKGKGKEENEEGAMGESEGGSIVDMNDTVVLDDLPPLEEFDIREALGGADKHGIVPQPEGFPHPTAFITSTAENPAPRFNTGGSSRLDIKSLTNDDKMKVAAFRRRVQSAISEKSIEIMEKQYKDGSLNPPSLFQEELSKRLWDLYILRKELVQAPRQWGLQGHAKVIDDAIRRVEARLVEMKATEMRQRAADRR</sequence>
<protein>
    <submittedName>
        <fullName evidence="2">Uncharacterized protein</fullName>
    </submittedName>
</protein>